<dbReference type="OrthoDB" id="4868994at2759"/>
<dbReference type="VEuPathDB" id="FungiDB:GMDG_03322"/>
<dbReference type="eggNOG" id="ENOG502SS5H">
    <property type="taxonomic scope" value="Eukaryota"/>
</dbReference>
<keyword evidence="1" id="KW-0812">Transmembrane</keyword>
<accession>A0A177AEP3</accession>
<evidence type="ECO:0000256" key="1">
    <source>
        <dbReference type="SAM" id="Phobius"/>
    </source>
</evidence>
<protein>
    <submittedName>
        <fullName evidence="2">Uncharacterized protein</fullName>
    </submittedName>
</protein>
<dbReference type="AlphaFoldDB" id="A0A177AEP3"/>
<feature type="transmembrane region" description="Helical" evidence="1">
    <location>
        <begin position="105"/>
        <end position="125"/>
    </location>
</feature>
<keyword evidence="1" id="KW-1133">Transmembrane helix</keyword>
<dbReference type="EMBL" id="KV441393">
    <property type="protein sequence ID" value="OAF59731.1"/>
    <property type="molecule type" value="Genomic_DNA"/>
</dbReference>
<name>A0A177AEP3_9PEZI</name>
<reference evidence="2" key="1">
    <citation type="submission" date="2016-03" db="EMBL/GenBank/DDBJ databases">
        <title>Updated assembly of Pseudogymnoascus destructans, the fungus causing white-nose syndrome of bats.</title>
        <authorList>
            <person name="Palmer J.M."/>
            <person name="Drees K.P."/>
            <person name="Foster J.T."/>
            <person name="Lindner D.L."/>
        </authorList>
    </citation>
    <scope>NUCLEOTIDE SEQUENCE [LARGE SCALE GENOMIC DNA]</scope>
    <source>
        <strain evidence="2">20631-21</strain>
    </source>
</reference>
<dbReference type="RefSeq" id="XP_024325014.1">
    <property type="nucleotide sequence ID" value="XM_024467530.1"/>
</dbReference>
<evidence type="ECO:0000313" key="2">
    <source>
        <dbReference type="EMBL" id="OAF59731.1"/>
    </source>
</evidence>
<sequence>MSVKDSDVSGVKKGAWQFAKAWGNSPLPPMGLATLVTAVHARPFQALPMTVPAVLLFSTYLNLNDYAKDAAGITAAWSGLYLVLANRRKSARFISRFGARGLVRGSAMGVAAVNLAACGVTYALGRDAKEEE</sequence>
<gene>
    <name evidence="2" type="ORF">VC83_03892</name>
</gene>
<keyword evidence="1" id="KW-0472">Membrane</keyword>
<organism evidence="2">
    <name type="scientific">Pseudogymnoascus destructans</name>
    <dbReference type="NCBI Taxonomy" id="655981"/>
    <lineage>
        <taxon>Eukaryota</taxon>
        <taxon>Fungi</taxon>
        <taxon>Dikarya</taxon>
        <taxon>Ascomycota</taxon>
        <taxon>Pezizomycotina</taxon>
        <taxon>Leotiomycetes</taxon>
        <taxon>Thelebolales</taxon>
        <taxon>Thelebolaceae</taxon>
        <taxon>Pseudogymnoascus</taxon>
    </lineage>
</organism>
<dbReference type="GeneID" id="36286965"/>
<dbReference type="Proteomes" id="UP000077154">
    <property type="component" value="Unassembled WGS sequence"/>
</dbReference>
<proteinExistence type="predicted"/>